<reference evidence="7" key="1">
    <citation type="submission" date="2018-05" db="EMBL/GenBank/DDBJ databases">
        <authorList>
            <person name="Lanie J.A."/>
            <person name="Ng W.-L."/>
            <person name="Kazmierczak K.M."/>
            <person name="Andrzejewski T.M."/>
            <person name="Davidsen T.M."/>
            <person name="Wayne K.J."/>
            <person name="Tettelin H."/>
            <person name="Glass J.I."/>
            <person name="Rusch D."/>
            <person name="Podicherti R."/>
            <person name="Tsui H.-C.T."/>
            <person name="Winkler M.E."/>
        </authorList>
    </citation>
    <scope>NUCLEOTIDE SEQUENCE</scope>
</reference>
<keyword evidence="2" id="KW-0479">Metal-binding</keyword>
<dbReference type="GO" id="GO:0046872">
    <property type="term" value="F:metal ion binding"/>
    <property type="evidence" value="ECO:0007669"/>
    <property type="project" value="UniProtKB-KW"/>
</dbReference>
<keyword evidence="5" id="KW-0411">Iron-sulfur</keyword>
<dbReference type="Pfam" id="PF00355">
    <property type="entry name" value="Rieske"/>
    <property type="match status" value="1"/>
</dbReference>
<accession>A0A382WKC9</accession>
<protein>
    <recommendedName>
        <fullName evidence="6">Rieske domain-containing protein</fullName>
    </recommendedName>
</protein>
<dbReference type="InterPro" id="IPR001663">
    <property type="entry name" value="Rng_hydr_dOase-A"/>
</dbReference>
<dbReference type="InterPro" id="IPR017941">
    <property type="entry name" value="Rieske_2Fe-2S"/>
</dbReference>
<dbReference type="EMBL" id="UINC01160628">
    <property type="protein sequence ID" value="SVD59386.1"/>
    <property type="molecule type" value="Genomic_DNA"/>
</dbReference>
<evidence type="ECO:0000256" key="4">
    <source>
        <dbReference type="ARBA" id="ARBA00023004"/>
    </source>
</evidence>
<keyword evidence="1" id="KW-0001">2Fe-2S</keyword>
<dbReference type="Gene3D" id="2.102.10.10">
    <property type="entry name" value="Rieske [2Fe-2S] iron-sulphur domain"/>
    <property type="match status" value="1"/>
</dbReference>
<organism evidence="7">
    <name type="scientific">marine metagenome</name>
    <dbReference type="NCBI Taxonomy" id="408172"/>
    <lineage>
        <taxon>unclassified sequences</taxon>
        <taxon>metagenomes</taxon>
        <taxon>ecological metagenomes</taxon>
    </lineage>
</organism>
<gene>
    <name evidence="7" type="ORF">METZ01_LOCUS412240</name>
</gene>
<proteinExistence type="predicted"/>
<dbReference type="CDD" id="cd03469">
    <property type="entry name" value="Rieske_RO_Alpha_N"/>
    <property type="match status" value="1"/>
</dbReference>
<dbReference type="SUPFAM" id="SSF50022">
    <property type="entry name" value="ISP domain"/>
    <property type="match status" value="1"/>
</dbReference>
<dbReference type="InterPro" id="IPR036922">
    <property type="entry name" value="Rieske_2Fe-2S_sf"/>
</dbReference>
<dbReference type="GO" id="GO:0016491">
    <property type="term" value="F:oxidoreductase activity"/>
    <property type="evidence" value="ECO:0007669"/>
    <property type="project" value="UniProtKB-KW"/>
</dbReference>
<evidence type="ECO:0000256" key="2">
    <source>
        <dbReference type="ARBA" id="ARBA00022723"/>
    </source>
</evidence>
<name>A0A382WKC9_9ZZZZ</name>
<dbReference type="GO" id="GO:0051537">
    <property type="term" value="F:2 iron, 2 sulfur cluster binding"/>
    <property type="evidence" value="ECO:0007669"/>
    <property type="project" value="UniProtKB-KW"/>
</dbReference>
<evidence type="ECO:0000313" key="7">
    <source>
        <dbReference type="EMBL" id="SVD59386.1"/>
    </source>
</evidence>
<evidence type="ECO:0000256" key="5">
    <source>
        <dbReference type="ARBA" id="ARBA00023014"/>
    </source>
</evidence>
<dbReference type="Gene3D" id="3.90.380.10">
    <property type="entry name" value="Naphthalene 1,2-dioxygenase Alpha Subunit, Chain A, domain 1"/>
    <property type="match status" value="1"/>
</dbReference>
<sequence>MTVELPPLAQPLTDTPETSFTLSSAYYTDPGVFELEKERIFYHSWQYVAPRQSFAAPGDYVVIDICGQSVFVILGDDFKLRAFYNVCRHRAHELLQGQGNVANAIVCPYHAWTYKKDGALRHARNTTDLAGFRLEDYGLKSVQLEEFVGCVFVNLDPKAQRLADIVADLETDIRSRVPFLDDLRVPMANTFGPTEIEAGW</sequence>
<feature type="domain" description="Rieske" evidence="6">
    <location>
        <begin position="47"/>
        <end position="153"/>
    </location>
</feature>
<dbReference type="PROSITE" id="PS51296">
    <property type="entry name" value="RIESKE"/>
    <property type="match status" value="1"/>
</dbReference>
<keyword evidence="3" id="KW-0560">Oxidoreductase</keyword>
<evidence type="ECO:0000256" key="3">
    <source>
        <dbReference type="ARBA" id="ARBA00023002"/>
    </source>
</evidence>
<evidence type="ECO:0000259" key="6">
    <source>
        <dbReference type="PROSITE" id="PS51296"/>
    </source>
</evidence>
<feature type="non-terminal residue" evidence="7">
    <location>
        <position position="200"/>
    </location>
</feature>
<dbReference type="PRINTS" id="PR00090">
    <property type="entry name" value="RNGDIOXGNASE"/>
</dbReference>
<dbReference type="AlphaFoldDB" id="A0A382WKC9"/>
<evidence type="ECO:0000256" key="1">
    <source>
        <dbReference type="ARBA" id="ARBA00022714"/>
    </source>
</evidence>
<keyword evidence="4" id="KW-0408">Iron</keyword>
<dbReference type="PANTHER" id="PTHR43756">
    <property type="entry name" value="CHOLINE MONOOXYGENASE, CHLOROPLASTIC"/>
    <property type="match status" value="1"/>
</dbReference>
<dbReference type="PANTHER" id="PTHR43756:SF5">
    <property type="entry name" value="CHOLINE MONOOXYGENASE, CHLOROPLASTIC"/>
    <property type="match status" value="1"/>
</dbReference>